<protein>
    <submittedName>
        <fullName evidence="3">LysR substrate-binding domain-containing protein</fullName>
    </submittedName>
</protein>
<accession>A0ABV1QNZ1</accession>
<evidence type="ECO:0000256" key="1">
    <source>
        <dbReference type="ARBA" id="ARBA00009437"/>
    </source>
</evidence>
<evidence type="ECO:0000313" key="4">
    <source>
        <dbReference type="Proteomes" id="UP001480955"/>
    </source>
</evidence>
<dbReference type="PANTHER" id="PTHR30537:SF26">
    <property type="entry name" value="GLYCINE CLEAVAGE SYSTEM TRANSCRIPTIONAL ACTIVATOR"/>
    <property type="match status" value="1"/>
</dbReference>
<sequence>MTGVDGSGSIRFSDEGHVIQAAIAGQGIALLSDVLTADELASGALVQPFGPILDAHSYGVVRPRHFVRKADVEKLVSWPVSAASSSVPIGTKPNVAFRTTA</sequence>
<dbReference type="Proteomes" id="UP001480955">
    <property type="component" value="Unassembled WGS sequence"/>
</dbReference>
<dbReference type="SUPFAM" id="SSF53850">
    <property type="entry name" value="Periplasmic binding protein-like II"/>
    <property type="match status" value="1"/>
</dbReference>
<evidence type="ECO:0000313" key="3">
    <source>
        <dbReference type="EMBL" id="MER2251130.1"/>
    </source>
</evidence>
<dbReference type="PANTHER" id="PTHR30537">
    <property type="entry name" value="HTH-TYPE TRANSCRIPTIONAL REGULATOR"/>
    <property type="match status" value="1"/>
</dbReference>
<dbReference type="Gene3D" id="3.40.190.10">
    <property type="entry name" value="Periplasmic binding protein-like II"/>
    <property type="match status" value="2"/>
</dbReference>
<comment type="similarity">
    <text evidence="1">Belongs to the LysR transcriptional regulatory family.</text>
</comment>
<dbReference type="InterPro" id="IPR005119">
    <property type="entry name" value="LysR_subst-bd"/>
</dbReference>
<dbReference type="InterPro" id="IPR058163">
    <property type="entry name" value="LysR-type_TF_proteobact-type"/>
</dbReference>
<dbReference type="Pfam" id="PF03466">
    <property type="entry name" value="LysR_substrate"/>
    <property type="match status" value="1"/>
</dbReference>
<comment type="caution">
    <text evidence="3">The sequence shown here is derived from an EMBL/GenBank/DDBJ whole genome shotgun (WGS) entry which is preliminary data.</text>
</comment>
<keyword evidence="4" id="KW-1185">Reference proteome</keyword>
<name>A0ABV1QNZ1_9HYPH</name>
<dbReference type="RefSeq" id="WP_350395551.1">
    <property type="nucleotide sequence ID" value="NZ_JBELQE010000083.1"/>
</dbReference>
<evidence type="ECO:0000259" key="2">
    <source>
        <dbReference type="Pfam" id="PF03466"/>
    </source>
</evidence>
<proteinExistence type="inferred from homology"/>
<reference evidence="3 4" key="1">
    <citation type="submission" date="2024-06" db="EMBL/GenBank/DDBJ databases">
        <authorList>
            <person name="Campbell A.G."/>
        </authorList>
    </citation>
    <scope>NUCLEOTIDE SEQUENCE [LARGE SCALE GENOMIC DNA]</scope>
    <source>
        <strain evidence="3 4">EM12</strain>
    </source>
</reference>
<dbReference type="EMBL" id="JBELQE010000083">
    <property type="protein sequence ID" value="MER2251130.1"/>
    <property type="molecule type" value="Genomic_DNA"/>
</dbReference>
<feature type="domain" description="LysR substrate-binding" evidence="2">
    <location>
        <begin position="7"/>
        <end position="78"/>
    </location>
</feature>
<organism evidence="3 4">
    <name type="scientific">Methylorubrum podarium</name>
    <dbReference type="NCBI Taxonomy" id="200476"/>
    <lineage>
        <taxon>Bacteria</taxon>
        <taxon>Pseudomonadati</taxon>
        <taxon>Pseudomonadota</taxon>
        <taxon>Alphaproteobacteria</taxon>
        <taxon>Hyphomicrobiales</taxon>
        <taxon>Methylobacteriaceae</taxon>
        <taxon>Methylorubrum</taxon>
    </lineage>
</organism>
<gene>
    <name evidence="3" type="ORF">ABS772_14510</name>
</gene>